<evidence type="ECO:0000256" key="3">
    <source>
        <dbReference type="ARBA" id="ARBA00022833"/>
    </source>
</evidence>
<dbReference type="EMBL" id="MBDO02000206">
    <property type="protein sequence ID" value="RLN59946.1"/>
    <property type="molecule type" value="Genomic_DNA"/>
</dbReference>
<dbReference type="PROSITE" id="PS50089">
    <property type="entry name" value="ZF_RING_2"/>
    <property type="match status" value="1"/>
</dbReference>
<dbReference type="Gene3D" id="3.30.40.10">
    <property type="entry name" value="Zinc/RING finger domain, C3HC4 (zinc finger)"/>
    <property type="match status" value="1"/>
</dbReference>
<sequence>MFQAAITQNEQKMTDLEAERKCLMELTVAKFQKEDELDDICSSDEEQSEDGDESEVKDAVPGDTENVMFAGLNTVMMELAYFSGQERDIVPRSPDLALAVLDGIFASTWNNLHWSELSEVNAVLLAEFFSHNGDAYGGYNRVQIEKLKQLPVYMNVRNVACAIHGSEDFFLIPPDLNLTDIPVPPNAQQRFLKSNPRLNTFYKDLGVKEMSDSKLLIFAIPMYKELQESQRDQILQILLRKWQSLHGNAELVTLLRTSPLFCEDEDEVRSYNPAGAYCDPRNSVLATIYAGVRGQFPAKRFQTPEWLDLMCEIGLRTEVTVDIFVECAQRIDDLCSGKHSLTSQDEHLVTTLHQFFVQHFDKFDRSRSFFERVSVLAFVPAIVYEAANTVEVSDETQAGLKEQRAGQFASRTVVRKYKDCATPEDQALVYSTMPILANAALPPRVLWSRLGVRSPPPDNQVVAHLLSITNSDRALSSRSLDWQFFLPMVEVFQTIFKFLQENWDGLGRDKQRLLRTTAVIPVGSTLVKGSRLFFHLGDNLAPLMFEVPRAFGAYDTLFRHMGSKDAPEVRDYLRLLRDLNDECRGQPLNLNELIAATRAVELLAAALTEANHRISLQEKKSIFLPSGTAVMQSMLVMAYNDSAALCGSIDLAELHMVHPRVSTRCCQILGVPGITSVVTEELGDADSLTKVVSSHDVAHFNGVITSQPFADGLRKVITVQQQKEMSYDPFGFRPDFEDLNQRIVNLATFEVKCVAELHTRFIASLGFPSRKLDVTKTARQDSLCFLDQPKKEIYIAKRTLDARSGTAMRATQLVARCINQLLGGILQDGSVLESLLSCNESEIPEMLQLLDICEDPVLIVEKLRGQLGEPLSEADSASVELAPLRSCLPGELVAVADENGALCYGKILRAQPSNVAGMSHYEVKVSNSSTRTMLATQLFFFRSARVGTSGSSSSSKRATIERSVTSTGNLVASETVDLPTSVVAITPETQTSEDATGSSSAMALAPAVSTVNVLSAVNDLLSRLNVSLDTSVEDLMAENLRLQRRLELAEDGRRAAAQQIDTVLREKKDIQDSLVCAVCLENKVDRVLIPCGHIYCGMCVEQLPRPSCPICRQRISSSSAFHMPS</sequence>
<keyword evidence="2 4" id="KW-0863">Zinc-finger</keyword>
<evidence type="ECO:0000313" key="9">
    <source>
        <dbReference type="Proteomes" id="UP000277300"/>
    </source>
</evidence>
<feature type="domain" description="RING-type" evidence="6">
    <location>
        <begin position="1076"/>
        <end position="1112"/>
    </location>
</feature>
<evidence type="ECO:0000256" key="2">
    <source>
        <dbReference type="ARBA" id="ARBA00022771"/>
    </source>
</evidence>
<evidence type="ECO:0000313" key="8">
    <source>
        <dbReference type="EMBL" id="RLN59946.1"/>
    </source>
</evidence>
<protein>
    <recommendedName>
        <fullName evidence="6">RING-type domain-containing protein</fullName>
    </recommendedName>
</protein>
<evidence type="ECO:0000313" key="10">
    <source>
        <dbReference type="Proteomes" id="UP000284657"/>
    </source>
</evidence>
<dbReference type="InterPro" id="IPR001841">
    <property type="entry name" value="Znf_RING"/>
</dbReference>
<dbReference type="CDD" id="cd16449">
    <property type="entry name" value="RING-HC"/>
    <property type="match status" value="1"/>
</dbReference>
<feature type="region of interest" description="Disordered" evidence="5">
    <location>
        <begin position="37"/>
        <end position="60"/>
    </location>
</feature>
<comment type="caution">
    <text evidence="8">The sequence shown here is derived from an EMBL/GenBank/DDBJ whole genome shotgun (WGS) entry which is preliminary data.</text>
</comment>
<dbReference type="InterPro" id="IPR052972">
    <property type="entry name" value="Sacsin_chaperone_reg"/>
</dbReference>
<keyword evidence="3" id="KW-0862">Zinc</keyword>
<evidence type="ECO:0000256" key="1">
    <source>
        <dbReference type="ARBA" id="ARBA00022723"/>
    </source>
</evidence>
<gene>
    <name evidence="7" type="ORF">BBJ29_003495</name>
    <name evidence="8" type="ORF">BBP00_00006238</name>
</gene>
<dbReference type="AlphaFoldDB" id="A0A3F2RLQ6"/>
<dbReference type="Proteomes" id="UP000284657">
    <property type="component" value="Unassembled WGS sequence"/>
</dbReference>
<dbReference type="SUPFAM" id="SSF57850">
    <property type="entry name" value="RING/U-box"/>
    <property type="match status" value="1"/>
</dbReference>
<evidence type="ECO:0000256" key="4">
    <source>
        <dbReference type="PROSITE-ProRule" id="PRU00175"/>
    </source>
</evidence>
<dbReference type="SMART" id="SM00184">
    <property type="entry name" value="RING"/>
    <property type="match status" value="1"/>
</dbReference>
<dbReference type="GO" id="GO:0030544">
    <property type="term" value="F:Hsp70 protein binding"/>
    <property type="evidence" value="ECO:0007669"/>
    <property type="project" value="TreeGrafter"/>
</dbReference>
<dbReference type="GO" id="GO:0008270">
    <property type="term" value="F:zinc ion binding"/>
    <property type="evidence" value="ECO:0007669"/>
    <property type="project" value="UniProtKB-KW"/>
</dbReference>
<evidence type="ECO:0000313" key="7">
    <source>
        <dbReference type="EMBL" id="RLN52257.1"/>
    </source>
</evidence>
<organism evidence="8 9">
    <name type="scientific">Phytophthora kernoviae</name>
    <dbReference type="NCBI Taxonomy" id="325452"/>
    <lineage>
        <taxon>Eukaryota</taxon>
        <taxon>Sar</taxon>
        <taxon>Stramenopiles</taxon>
        <taxon>Oomycota</taxon>
        <taxon>Peronosporomycetes</taxon>
        <taxon>Peronosporales</taxon>
        <taxon>Peronosporaceae</taxon>
        <taxon>Phytophthora</taxon>
    </lineage>
</organism>
<feature type="compositionally biased region" description="Acidic residues" evidence="5">
    <location>
        <begin position="37"/>
        <end position="53"/>
    </location>
</feature>
<dbReference type="Proteomes" id="UP000277300">
    <property type="component" value="Unassembled WGS sequence"/>
</dbReference>
<keyword evidence="1" id="KW-0479">Metal-binding</keyword>
<dbReference type="Pfam" id="PF13920">
    <property type="entry name" value="zf-C3HC4_3"/>
    <property type="match status" value="1"/>
</dbReference>
<dbReference type="InterPro" id="IPR017907">
    <property type="entry name" value="Znf_RING_CS"/>
</dbReference>
<dbReference type="OrthoDB" id="1262810at2759"/>
<evidence type="ECO:0000256" key="5">
    <source>
        <dbReference type="SAM" id="MobiDB-lite"/>
    </source>
</evidence>
<name>A0A3F2RLQ6_9STRA</name>
<proteinExistence type="predicted"/>
<dbReference type="PANTHER" id="PTHR15600:SF42">
    <property type="entry name" value="SACSIN"/>
    <property type="match status" value="1"/>
</dbReference>
<dbReference type="PROSITE" id="PS00518">
    <property type="entry name" value="ZF_RING_1"/>
    <property type="match status" value="1"/>
</dbReference>
<accession>A0A3F2RLQ6</accession>
<dbReference type="PANTHER" id="PTHR15600">
    <property type="entry name" value="SACSIN"/>
    <property type="match status" value="1"/>
</dbReference>
<dbReference type="InterPro" id="IPR013083">
    <property type="entry name" value="Znf_RING/FYVE/PHD"/>
</dbReference>
<dbReference type="EMBL" id="MBAD02001728">
    <property type="protein sequence ID" value="RLN52257.1"/>
    <property type="molecule type" value="Genomic_DNA"/>
</dbReference>
<reference evidence="9 10" key="1">
    <citation type="submission" date="2018-07" db="EMBL/GenBank/DDBJ databases">
        <title>Genome sequencing of oomycete isolates from Chile give support for New Zealand origin for Phytophthora kernoviae and make available the first Nothophytophthora sp. genome.</title>
        <authorList>
            <person name="Studholme D.J."/>
            <person name="Sanfuentes E."/>
            <person name="Panda P."/>
            <person name="Hill R."/>
            <person name="Sambles C."/>
            <person name="Grant M."/>
            <person name="Williams N.M."/>
            <person name="Mcdougal R.L."/>
        </authorList>
    </citation>
    <scope>NUCLEOTIDE SEQUENCE [LARGE SCALE GENOMIC DNA]</scope>
    <source>
        <strain evidence="8">Chile6</strain>
        <strain evidence="7">Chile7</strain>
    </source>
</reference>
<evidence type="ECO:0000259" key="6">
    <source>
        <dbReference type="PROSITE" id="PS50089"/>
    </source>
</evidence>